<dbReference type="AlphaFoldDB" id="D1PHA2"/>
<gene>
    <name evidence="1" type="ORF">PREVCOP_06622</name>
</gene>
<dbReference type="OrthoDB" id="1084982at2"/>
<name>D1PHA2_9BACT</name>
<dbReference type="HOGENOM" id="CLU_2509961_0_0_10"/>
<dbReference type="Proteomes" id="UP000004477">
    <property type="component" value="Unassembled WGS sequence"/>
</dbReference>
<dbReference type="STRING" id="537011.PREVCOP_06622"/>
<comment type="caution">
    <text evidence="1">The sequence shown here is derived from an EMBL/GenBank/DDBJ whole genome shotgun (WGS) entry which is preliminary data.</text>
</comment>
<evidence type="ECO:0000313" key="2">
    <source>
        <dbReference type="Proteomes" id="UP000004477"/>
    </source>
</evidence>
<sequence length="86" mass="10016">MNTIALDNKTYNNIEWYARQKNISVTEAAISVLNSFLDKIKPKEHQKDKFYIAPEVKALEVGFQCPNELSDDYKKEMGEILTEKYL</sequence>
<accession>D1PHA2</accession>
<dbReference type="EMBL" id="ACBX02000051">
    <property type="protein sequence ID" value="EFB33865.1"/>
    <property type="molecule type" value="Genomic_DNA"/>
</dbReference>
<dbReference type="PaxDb" id="537011-PREVCOP_06622"/>
<keyword evidence="2" id="KW-1185">Reference proteome</keyword>
<reference evidence="1" key="1">
    <citation type="submission" date="2009-11" db="EMBL/GenBank/DDBJ databases">
        <authorList>
            <person name="Weinstock G."/>
            <person name="Sodergren E."/>
            <person name="Clifton S."/>
            <person name="Fulton L."/>
            <person name="Fulton B."/>
            <person name="Courtney L."/>
            <person name="Fronick C."/>
            <person name="Harrison M."/>
            <person name="Strong C."/>
            <person name="Farmer C."/>
            <person name="Delahaunty K."/>
            <person name="Markovic C."/>
            <person name="Hall O."/>
            <person name="Minx P."/>
            <person name="Tomlinson C."/>
            <person name="Mitreva M."/>
            <person name="Nelson J."/>
            <person name="Hou S."/>
            <person name="Wollam A."/>
            <person name="Pepin K.H."/>
            <person name="Johnson M."/>
            <person name="Bhonagiri V."/>
            <person name="Nash W.E."/>
            <person name="Warren W."/>
            <person name="Chinwalla A."/>
            <person name="Mardis E.R."/>
            <person name="Wilson R.K."/>
        </authorList>
    </citation>
    <scope>NUCLEOTIDE SEQUENCE [LARGE SCALE GENOMIC DNA]</scope>
    <source>
        <strain evidence="1">DSM 18205</strain>
    </source>
</reference>
<protein>
    <submittedName>
        <fullName evidence="1">Uncharacterized protein</fullName>
    </submittedName>
</protein>
<dbReference type="RefSeq" id="WP_006849289.1">
    <property type="nucleotide sequence ID" value="NZ_CP085932.1"/>
</dbReference>
<dbReference type="GeneID" id="69849133"/>
<proteinExistence type="predicted"/>
<evidence type="ECO:0000313" key="1">
    <source>
        <dbReference type="EMBL" id="EFB33865.1"/>
    </source>
</evidence>
<organism evidence="1 2">
    <name type="scientific">Segatella copri DSM 18205</name>
    <dbReference type="NCBI Taxonomy" id="537011"/>
    <lineage>
        <taxon>Bacteria</taxon>
        <taxon>Pseudomonadati</taxon>
        <taxon>Bacteroidota</taxon>
        <taxon>Bacteroidia</taxon>
        <taxon>Bacteroidales</taxon>
        <taxon>Prevotellaceae</taxon>
        <taxon>Segatella</taxon>
    </lineage>
</organism>